<dbReference type="EMBL" id="JABSTQ010009403">
    <property type="protein sequence ID" value="KAG0429544.1"/>
    <property type="molecule type" value="Genomic_DNA"/>
</dbReference>
<evidence type="ECO:0000313" key="2">
    <source>
        <dbReference type="Proteomes" id="UP000805193"/>
    </source>
</evidence>
<organism evidence="1 2">
    <name type="scientific">Ixodes persulcatus</name>
    <name type="common">Taiga tick</name>
    <dbReference type="NCBI Taxonomy" id="34615"/>
    <lineage>
        <taxon>Eukaryota</taxon>
        <taxon>Metazoa</taxon>
        <taxon>Ecdysozoa</taxon>
        <taxon>Arthropoda</taxon>
        <taxon>Chelicerata</taxon>
        <taxon>Arachnida</taxon>
        <taxon>Acari</taxon>
        <taxon>Parasitiformes</taxon>
        <taxon>Ixodida</taxon>
        <taxon>Ixodoidea</taxon>
        <taxon>Ixodidae</taxon>
        <taxon>Ixodinae</taxon>
        <taxon>Ixodes</taxon>
    </lineage>
</organism>
<evidence type="ECO:0000313" key="1">
    <source>
        <dbReference type="EMBL" id="KAG0429544.1"/>
    </source>
</evidence>
<name>A0AC60Q752_IXOPE</name>
<gene>
    <name evidence="1" type="ORF">HPB47_023559</name>
</gene>
<comment type="caution">
    <text evidence="1">The sequence shown here is derived from an EMBL/GenBank/DDBJ whole genome shotgun (WGS) entry which is preliminary data.</text>
</comment>
<reference evidence="1 2" key="1">
    <citation type="journal article" date="2020" name="Cell">
        <title>Large-Scale Comparative Analyses of Tick Genomes Elucidate Their Genetic Diversity and Vector Capacities.</title>
        <authorList>
            <consortium name="Tick Genome and Microbiome Consortium (TIGMIC)"/>
            <person name="Jia N."/>
            <person name="Wang J."/>
            <person name="Shi W."/>
            <person name="Du L."/>
            <person name="Sun Y."/>
            <person name="Zhan W."/>
            <person name="Jiang J.F."/>
            <person name="Wang Q."/>
            <person name="Zhang B."/>
            <person name="Ji P."/>
            <person name="Bell-Sakyi L."/>
            <person name="Cui X.M."/>
            <person name="Yuan T.T."/>
            <person name="Jiang B.G."/>
            <person name="Yang W.F."/>
            <person name="Lam T.T."/>
            <person name="Chang Q.C."/>
            <person name="Ding S.J."/>
            <person name="Wang X.J."/>
            <person name="Zhu J.G."/>
            <person name="Ruan X.D."/>
            <person name="Zhao L."/>
            <person name="Wei J.T."/>
            <person name="Ye R.Z."/>
            <person name="Que T.C."/>
            <person name="Du C.H."/>
            <person name="Zhou Y.H."/>
            <person name="Cheng J.X."/>
            <person name="Dai P.F."/>
            <person name="Guo W.B."/>
            <person name="Han X.H."/>
            <person name="Huang E.J."/>
            <person name="Li L.F."/>
            <person name="Wei W."/>
            <person name="Gao Y.C."/>
            <person name="Liu J.Z."/>
            <person name="Shao H.Z."/>
            <person name="Wang X."/>
            <person name="Wang C.C."/>
            <person name="Yang T.C."/>
            <person name="Huo Q.B."/>
            <person name="Li W."/>
            <person name="Chen H.Y."/>
            <person name="Chen S.E."/>
            <person name="Zhou L.G."/>
            <person name="Ni X.B."/>
            <person name="Tian J.H."/>
            <person name="Sheng Y."/>
            <person name="Liu T."/>
            <person name="Pan Y.S."/>
            <person name="Xia L.Y."/>
            <person name="Li J."/>
            <person name="Zhao F."/>
            <person name="Cao W.C."/>
        </authorList>
    </citation>
    <scope>NUCLEOTIDE SEQUENCE [LARGE SCALE GENOMIC DNA]</scope>
    <source>
        <strain evidence="1">Iper-2018</strain>
    </source>
</reference>
<sequence>MKPLSRKRPTSPQNRVTKSRKQLGKKKKTSPNVLDVGEAIRLSSLEQQHSSARPSASQKRLPLCFTVLARPKLGPTSRDEGQAAKRQPSSGPLLEVTWRALPN</sequence>
<protein>
    <submittedName>
        <fullName evidence="1">Uncharacterized protein</fullName>
    </submittedName>
</protein>
<keyword evidence="2" id="KW-1185">Reference proteome</keyword>
<accession>A0AC60Q752</accession>
<dbReference type="Proteomes" id="UP000805193">
    <property type="component" value="Unassembled WGS sequence"/>
</dbReference>
<proteinExistence type="predicted"/>